<dbReference type="OrthoDB" id="203724at2759"/>
<gene>
    <name evidence="6" type="ORF">EVG20_g1520</name>
</gene>
<dbReference type="PANTHER" id="PTHR31331">
    <property type="entry name" value="LCCL DOMAIN PROTEIN (AFU_ORTHOLOGUE AFUA_5G08630)"/>
    <property type="match status" value="1"/>
</dbReference>
<name>A0A4Y9ZBG0_9AGAM</name>
<feature type="transmembrane region" description="Helical" evidence="3">
    <location>
        <begin position="317"/>
        <end position="334"/>
    </location>
</feature>
<dbReference type="Pfam" id="PF03476">
    <property type="entry name" value="MOSC_N"/>
    <property type="match status" value="1"/>
</dbReference>
<dbReference type="GO" id="GO:0003824">
    <property type="term" value="F:catalytic activity"/>
    <property type="evidence" value="ECO:0007669"/>
    <property type="project" value="InterPro"/>
</dbReference>
<protein>
    <recommendedName>
        <fullName evidence="8">LCCL domain-containing protein</fullName>
    </recommendedName>
</protein>
<dbReference type="SUPFAM" id="SSF69848">
    <property type="entry name" value="LCCL domain"/>
    <property type="match status" value="1"/>
</dbReference>
<comment type="caution">
    <text evidence="6">The sequence shown here is derived from an EMBL/GenBank/DDBJ whole genome shotgun (WGS) entry which is preliminary data.</text>
</comment>
<evidence type="ECO:0000313" key="7">
    <source>
        <dbReference type="Proteomes" id="UP000298327"/>
    </source>
</evidence>
<evidence type="ECO:0000259" key="4">
    <source>
        <dbReference type="PROSITE" id="PS50820"/>
    </source>
</evidence>
<dbReference type="PROSITE" id="PS51340">
    <property type="entry name" value="MOSC"/>
    <property type="match status" value="1"/>
</dbReference>
<keyword evidence="7" id="KW-1185">Reference proteome</keyword>
<dbReference type="InterPro" id="IPR051957">
    <property type="entry name" value="CRISP-LCCL_domain"/>
</dbReference>
<feature type="coiled-coil region" evidence="1">
    <location>
        <begin position="1080"/>
        <end position="1116"/>
    </location>
</feature>
<dbReference type="InterPro" id="IPR005303">
    <property type="entry name" value="MOCOS_middle"/>
</dbReference>
<feature type="transmembrane region" description="Helical" evidence="3">
    <location>
        <begin position="346"/>
        <end position="369"/>
    </location>
</feature>
<feature type="region of interest" description="Disordered" evidence="2">
    <location>
        <begin position="1027"/>
        <end position="1078"/>
    </location>
</feature>
<proteinExistence type="predicted"/>
<organism evidence="6 7">
    <name type="scientific">Dentipellis fragilis</name>
    <dbReference type="NCBI Taxonomy" id="205917"/>
    <lineage>
        <taxon>Eukaryota</taxon>
        <taxon>Fungi</taxon>
        <taxon>Dikarya</taxon>
        <taxon>Basidiomycota</taxon>
        <taxon>Agaricomycotina</taxon>
        <taxon>Agaricomycetes</taxon>
        <taxon>Russulales</taxon>
        <taxon>Hericiaceae</taxon>
        <taxon>Dentipellis</taxon>
    </lineage>
</organism>
<keyword evidence="3" id="KW-0812">Transmembrane</keyword>
<feature type="transmembrane region" description="Helical" evidence="3">
    <location>
        <begin position="381"/>
        <end position="398"/>
    </location>
</feature>
<evidence type="ECO:0000256" key="3">
    <source>
        <dbReference type="SAM" id="Phobius"/>
    </source>
</evidence>
<feature type="compositionally biased region" description="Polar residues" evidence="2">
    <location>
        <begin position="1043"/>
        <end position="1062"/>
    </location>
</feature>
<feature type="compositionally biased region" description="Basic and acidic residues" evidence="2">
    <location>
        <begin position="14"/>
        <end position="37"/>
    </location>
</feature>
<dbReference type="Gene3D" id="1.20.1280.50">
    <property type="match status" value="1"/>
</dbReference>
<evidence type="ECO:0008006" key="8">
    <source>
        <dbReference type="Google" id="ProtNLM"/>
    </source>
</evidence>
<dbReference type="InterPro" id="IPR004043">
    <property type="entry name" value="LCCL"/>
</dbReference>
<feature type="compositionally biased region" description="Polar residues" evidence="2">
    <location>
        <begin position="2464"/>
        <end position="2476"/>
    </location>
</feature>
<evidence type="ECO:0000256" key="2">
    <source>
        <dbReference type="SAM" id="MobiDB-lite"/>
    </source>
</evidence>
<feature type="transmembrane region" description="Helical" evidence="3">
    <location>
        <begin position="418"/>
        <end position="436"/>
    </location>
</feature>
<dbReference type="EMBL" id="SEOQ01000049">
    <property type="protein sequence ID" value="TFY71480.1"/>
    <property type="molecule type" value="Genomic_DNA"/>
</dbReference>
<dbReference type="InterPro" id="IPR024420">
    <property type="entry name" value="TRAPP_III_complex_Trs85"/>
</dbReference>
<feature type="transmembrane region" description="Helical" evidence="3">
    <location>
        <begin position="448"/>
        <end position="472"/>
    </location>
</feature>
<reference evidence="6 7" key="1">
    <citation type="submission" date="2019-02" db="EMBL/GenBank/DDBJ databases">
        <title>Genome sequencing of the rare red list fungi Dentipellis fragilis.</title>
        <authorList>
            <person name="Buettner E."/>
            <person name="Kellner H."/>
        </authorList>
    </citation>
    <scope>NUCLEOTIDE SEQUENCE [LARGE SCALE GENOMIC DNA]</scope>
    <source>
        <strain evidence="6 7">DSM 105465</strain>
    </source>
</reference>
<dbReference type="InterPro" id="IPR036609">
    <property type="entry name" value="LCCL_sf"/>
</dbReference>
<sequence>MEPSSSSSSSTLHKRPESEIRYKDQLDSKDDDDRAEFTLELPSTSPQPTPHWLGRSDRYVARRWPELHRKLNRLALYIRGPRPKCDLTEPSPWLQRTWTFRGRTCSLPVEGGFMRRTRHLTAPWLLLLLSAAYIISVAFFSRAQSFEVPSDSFIGCTSTYWTANDGCGLDGQSCAPFSNTTFDFRCPAQCASVVLQNPRTIGNEQINFQPLLVGGGDDQSTYRGDSFICAAALQDGLISNSRGGCGTVILEGNFTNFLPRSARGLTSIGFPSTFPLSFRFSPSVPFDHCIDMRNEALIMDVFVTFILFAFLRPKPIVLYWCLVCIGFWHVTLFSQPRSNPPDLADAFGTFLPALFICYGFWRLAIRFVLPIFSTKMPLEGAVWFLGPYWVTILTNLTTDRIPINRLTAADIKAQPGGLIALIIIIVIVIVIVINQVRVIRKTGWLPHYLFWYIMGGLVTLVLALLPTLNLRIHHYIIAMVLMPGTAFPTRLSAIYQGFLLGMFLNGAAAWGFDSILQTTAQLRRDAPLGSDLPSFLTNSTTFNASTPFQNQTIFWSPIPNGENWDGFALLVDDVERYVGTALNYSLGALQAGIPHFFRLAAVRSRGLSGSQGSSESDCFTRPCLVMAPKASRRKKLFKPEHFTDNGRGRYCCNVCTPADDAQRKSMTIVQATNHERTPEHIRNAESDNDNAWVSPADPQAWELGSNPWAATHDSFDWGKAPERSKDPTDIKIREKQEWVEMCPDLVAFWQKGVVAANNGGEVDSLQEFLERLEVERAEKQRALEAGEWGAVAVNNDWGWNPPNNHWGDQDRPNNGRGWALPKDDAWNAAVQDGWDVPQPEGKPHADRASEITDEAIANADRSSFVDKFAQRRSLSATQREKMRVFFDMPTQQKVAEIQEFMVSLHHLLDHMYNMHDFVIEYQLAAVLLKYYLGCRSSVKTSPSPTQTFTYGAYPALLTLFHYPLLTTTMSNDELPLPYGWIKEFDPRANHPFYVDTKADPPRAIWVHPYEDEQYLSEHPDVREKVGKMMHSDDRPARPRRHSFSGTDSADMTAGEASSSAAVNQKGKHKRGFFGKMKDKAIGTKEEREAYKRELARQEQEERKQRELYRKEAMRRQQARYAQQPYYGAQQAYASPYGYAGPSSSRYGPPAGDPYANYGPYGSSRRGFGGGGFGGGGGGMGMGLPVLGALAGGLLLDVRFTVLPLGHIQDAAVYRARARNILGGQIASLASELQPSDIPWTAFTAHDVVITSPPPRNPAVVPLLRLLIQYNSLAPIHALPPELLSTILVFLAVCVPWRRAALSFQRVWSRIDLCQNVHADLAFPRIQSVPVHLSYAADLPLFDSGNIPSHVHEAICWCGTYTASLMLTMSIVAHLALLGAFPPSLPLLHTLLLENSARHVVVPEDHLLRSTSIAHSATPSLRTLKIKGLCPPWIDSRFSGACTSRPLGSLRLINTGPDGVIAEDIPEPVSLPKLHRLDLIYFTTSAFTHAAFVTTARHISLGEETEVQIKNEVTQLHILLSRLPSPRAAAFHSSRDMEDSLINLLEMLKNLDMEKLETLTTDGIALEVLVEALSDRDLGALKNLRMMNIPRDGTEKQREKNIRQLKALAAGIEVTDMHESRWKAGCIYAAGSTDPLRITVVTLSMIYKFSSGRTPGAMQVMILLQRAATALPAVRTHHAIHARYVCLSRSIQTRYFIQNHTAEHAIQQHYEPHDTDISIPSLDDVPNEALSRAYARKHIERHIVSLVSQLRLRSVSCSVHEVAMDSSRAKIPLERLLKHYNALAPIHILPIELFFDILLHLIYDPRISPARASKCLATVSAVCTAWRSVIISSPRLWTRIDLHHSKYVTLALERSQNASIDLSFDPRRRHEVISSESLSLRSTLMPALRTLDLDGLWLPWTLPLFRGLVHLHVRLDGTPLFFSLQTFRDALAACPDLESLQLYGVGPYPAEWSNLAVSEPIALPKLRELELYYFAPCAAACAALVVQTIAVIPMTAKLSISCCMHPTRHFSFTSSGCGIGEICVINGGMNSETRYLLSRLPSVCVAVFRCRGEEEETVDNLLAMLDGLDMPQLETLVTDGTSLSVLVEALSMGDTDVGGLKKLKSMNVPPLGTEAERGNDIERLNGLALVTRRLEYTRHDNPHICILSSPDLDELLNVSSLPPLPELLQSFSPLPQVTTRTTTLTSVPHSSFALRFSDLGEIEAGCREDEEQRAARTIDWISARISTRCAKWLEDWEKSGAAAAERERQAEARTPWWDELKRCVEGDHVPSRAEGWNHPVAIVLAVSTTAPNPLVSLAQLHSRPPEFPPWVDNAYLRFTLIIHPKNSPLSDEEAGALFNAAKKQYGLQTYLLPLALPSPPPPPVPVPMLPPRLPVQVPDFFSSPDPSARAKTPIPGVTAGPAQTINTLRMSEQDIQQTARFVREFVAMNLVPWMEKCVLDWNENFSSTRRLPSRLFSSTRRLFGSSATPTPTHGPNASVSSVSSWTHNSVGSQSSVSSVSGSHGPPSQQRRLAEFATVLGDFKLATNVWEALRKDGKGGSDVLPFLLSPSPALQLHAMNALSALRSSNMDLTALAQLRAVLYAVRWENSISPLDFLSNVLEGDRWLVWAASSAEEPPSALLLAHAAYLSVRRHAPRRASLWYLFAANKLEKSGIRPLTTYFLQRAHDLYKSSPDKGLSPQFWESEGIAPNTQAGFEAILPGIEHALGRLHYTTGDIKGAVQLFLGLLHGSLSAAQPSLSFGAQNGYPVEIPKSMVSDKVFLEDFRVAFQHFLDTTEDRHDIAGMKLPVTFCIPKATRVRLPGDSIGGSPNIWEAREDTWKTFWKSHGKEGLSGSGTAPVNEHFWVELSLHNPLDVEVNLSNLTLVVQDSQSSDTFMDFLEVEVVDDIILSPKESRTIPLSVKAKRPATLLITHASYEFLSLLHTNESLATRGRRLQETPLQRQSKMYAPDVVIKVQVEDARQRLAVNFVDDDRLMLAHGECRVMRLWLSNLGTGPIDEVWLVSGTEDELYIHDHAEYPEPANISTEVIHSDNSLASRPPYQVELERHHSDPSLAPEAHFEFSVTLHAEALGDQELCLIFVYREKGSQTFNAARVTRCYEVRPLLSVSTIFEPSRTLDHLFLLNTEISNVSIWNDVVIQQLTTLSPTWQCNPVTKCNLGALLPSQNLRIPFGVSPGDDRKGTEETLQFVLDKLQAVLRGGEIGSSKPPPIDILCSHLSEASTSHSAEDTATLVHQSRQNRAAHSLARAHPDIPPHLHSSIFPLYNPAIVEIVLFWSIPSEHRTGHISISAATLGARHGALDAILDEAADAKVKRNMFAETQREKDAILNAIRASEWNAEMNPVVITSQNMKIVEHDFSAGPCHVSVEFTVKNYSLTHSCKYTLAFPSEPLPESATGVLAQPSYAGRLTYRGILQPQQHATVQPTLHVSRPDTYALGGWRLETDVHEPSPSSGQGLRTKRRYVQGPAPEDQSCITVVDVSPRRDGFTTCRGVIRTCWGVSYARAPVEFLVSTSITQQPGPPKKTMPVSTSDVAVVVTALVAVLFYAVSRSASKPAAPIEVKDTKVLNGSVSDAAREKYIFQEKDEAAVRAKLEVGAVKVSKLMVYPIKSCRGTSVSEAKYSPTGLENDRKWCIIDPNNNKIITARAFPKMVLIIPTILEDKNDLCGGRLEVSFPADSGYESFSVPLRPTANMLDNWKRIEDLSVHSFTNIDGCITEPHPSLAGADRDLCSKTLSQFLGRTVHLVYKGPRPRPSPPAWSDPAMTANVDYHDAWPLLVVSSESLEAVKSLVKEWCQKRPDSDDLRKWDTDSIVIERFRPNIIFAGAGRPFPEDRWKEIDIAAPNGSETGSFTLVSKCTRCMLPNIDPSTGIRNPAIPSNPLQVFRIGVDPSNMGDSCFGCNAVPAGYGTVRVGDVVSVKAWGVV</sequence>
<dbReference type="SUPFAM" id="SSF141673">
    <property type="entry name" value="MOSC N-terminal domain-like"/>
    <property type="match status" value="1"/>
</dbReference>
<keyword evidence="1" id="KW-0175">Coiled coil</keyword>
<dbReference type="Proteomes" id="UP000298327">
    <property type="component" value="Unassembled WGS sequence"/>
</dbReference>
<feature type="compositionally biased region" description="Basic and acidic residues" evidence="2">
    <location>
        <begin position="1027"/>
        <end position="1036"/>
    </location>
</feature>
<feature type="domain" description="LCCL" evidence="4">
    <location>
        <begin position="150"/>
        <end position="268"/>
    </location>
</feature>
<dbReference type="Pfam" id="PF03473">
    <property type="entry name" value="MOSC"/>
    <property type="match status" value="1"/>
</dbReference>
<evidence type="ECO:0000313" key="6">
    <source>
        <dbReference type="EMBL" id="TFY71480.1"/>
    </source>
</evidence>
<feature type="compositionally biased region" description="Low complexity" evidence="2">
    <location>
        <begin position="1"/>
        <end position="10"/>
    </location>
</feature>
<keyword evidence="3" id="KW-0472">Membrane</keyword>
<keyword evidence="3" id="KW-1133">Transmembrane helix</keyword>
<dbReference type="Pfam" id="PF24545">
    <property type="entry name" value="Ig_TPPC8_1st"/>
    <property type="match status" value="1"/>
</dbReference>
<dbReference type="GO" id="GO:0030170">
    <property type="term" value="F:pyridoxal phosphate binding"/>
    <property type="evidence" value="ECO:0007669"/>
    <property type="project" value="InterPro"/>
</dbReference>
<dbReference type="InterPro" id="IPR005302">
    <property type="entry name" value="MoCF_Sase_C"/>
</dbReference>
<feature type="transmembrane region" description="Helical" evidence="3">
    <location>
        <begin position="122"/>
        <end position="140"/>
    </location>
</feature>
<feature type="domain" description="MOSC" evidence="5">
    <location>
        <begin position="3735"/>
        <end position="3914"/>
    </location>
</feature>
<dbReference type="InterPro" id="IPR058541">
    <property type="entry name" value="Ig_TPPC8_1st"/>
</dbReference>
<dbReference type="Gene3D" id="2.170.130.20">
    <property type="entry name" value="LCCL-like domain"/>
    <property type="match status" value="1"/>
</dbReference>
<accession>A0A4Y9ZBG0</accession>
<evidence type="ECO:0000259" key="5">
    <source>
        <dbReference type="PROSITE" id="PS51340"/>
    </source>
</evidence>
<dbReference type="GO" id="GO:0030151">
    <property type="term" value="F:molybdenum ion binding"/>
    <property type="evidence" value="ECO:0007669"/>
    <property type="project" value="InterPro"/>
</dbReference>
<dbReference type="Pfam" id="PF03815">
    <property type="entry name" value="LCCL"/>
    <property type="match status" value="1"/>
</dbReference>
<evidence type="ECO:0000256" key="1">
    <source>
        <dbReference type="SAM" id="Coils"/>
    </source>
</evidence>
<dbReference type="PROSITE" id="PS50820">
    <property type="entry name" value="LCCL"/>
    <property type="match status" value="1"/>
</dbReference>
<feature type="region of interest" description="Disordered" evidence="2">
    <location>
        <begin position="1"/>
        <end position="52"/>
    </location>
</feature>
<dbReference type="Pfam" id="PF12739">
    <property type="entry name" value="TRAPPC-Trs85"/>
    <property type="match status" value="1"/>
</dbReference>
<dbReference type="InterPro" id="IPR036047">
    <property type="entry name" value="F-box-like_dom_sf"/>
</dbReference>
<dbReference type="SUPFAM" id="SSF81383">
    <property type="entry name" value="F-box domain"/>
    <property type="match status" value="1"/>
</dbReference>
<feature type="region of interest" description="Disordered" evidence="2">
    <location>
        <begin position="2464"/>
        <end position="2485"/>
    </location>
</feature>
<dbReference type="PANTHER" id="PTHR31331:SF1">
    <property type="entry name" value="CYSTEINE RICH SECRETORY PROTEIN LCCL DOMAIN CONTAINING 2"/>
    <property type="match status" value="1"/>
</dbReference>